<evidence type="ECO:0000313" key="3">
    <source>
        <dbReference type="Proteomes" id="UP000241818"/>
    </source>
</evidence>
<dbReference type="RefSeq" id="XP_024723650.1">
    <property type="nucleotide sequence ID" value="XM_024864151.1"/>
</dbReference>
<name>A0A2T3B9P5_AMORE</name>
<gene>
    <name evidence="2" type="ORF">M430DRAFT_197818</name>
</gene>
<protein>
    <submittedName>
        <fullName evidence="2">Uncharacterized protein</fullName>
    </submittedName>
</protein>
<dbReference type="AlphaFoldDB" id="A0A2T3B9P5"/>
<evidence type="ECO:0000313" key="2">
    <source>
        <dbReference type="EMBL" id="PSS25051.1"/>
    </source>
</evidence>
<keyword evidence="3" id="KW-1185">Reference proteome</keyword>
<dbReference type="GeneID" id="36572232"/>
<evidence type="ECO:0000256" key="1">
    <source>
        <dbReference type="SAM" id="MobiDB-lite"/>
    </source>
</evidence>
<dbReference type="EMBL" id="KZ679007">
    <property type="protein sequence ID" value="PSS25051.1"/>
    <property type="molecule type" value="Genomic_DNA"/>
</dbReference>
<dbReference type="InParanoid" id="A0A2T3B9P5"/>
<proteinExistence type="predicted"/>
<accession>A0A2T3B9P5</accession>
<organism evidence="2 3">
    <name type="scientific">Amorphotheca resinae ATCC 22711</name>
    <dbReference type="NCBI Taxonomy" id="857342"/>
    <lineage>
        <taxon>Eukaryota</taxon>
        <taxon>Fungi</taxon>
        <taxon>Dikarya</taxon>
        <taxon>Ascomycota</taxon>
        <taxon>Pezizomycotina</taxon>
        <taxon>Leotiomycetes</taxon>
        <taxon>Helotiales</taxon>
        <taxon>Amorphothecaceae</taxon>
        <taxon>Amorphotheca</taxon>
    </lineage>
</organism>
<dbReference type="Proteomes" id="UP000241818">
    <property type="component" value="Unassembled WGS sequence"/>
</dbReference>
<reference evidence="2 3" key="1">
    <citation type="journal article" date="2018" name="New Phytol.">
        <title>Comparative genomics and transcriptomics depict ericoid mycorrhizal fungi as versatile saprotrophs and plant mutualists.</title>
        <authorList>
            <person name="Martino E."/>
            <person name="Morin E."/>
            <person name="Grelet G.A."/>
            <person name="Kuo A."/>
            <person name="Kohler A."/>
            <person name="Daghino S."/>
            <person name="Barry K.W."/>
            <person name="Cichocki N."/>
            <person name="Clum A."/>
            <person name="Dockter R.B."/>
            <person name="Hainaut M."/>
            <person name="Kuo R.C."/>
            <person name="LaButti K."/>
            <person name="Lindahl B.D."/>
            <person name="Lindquist E.A."/>
            <person name="Lipzen A."/>
            <person name="Khouja H.R."/>
            <person name="Magnuson J."/>
            <person name="Murat C."/>
            <person name="Ohm R.A."/>
            <person name="Singer S.W."/>
            <person name="Spatafora J.W."/>
            <person name="Wang M."/>
            <person name="Veneault-Fourrey C."/>
            <person name="Henrissat B."/>
            <person name="Grigoriev I.V."/>
            <person name="Martin F.M."/>
            <person name="Perotto S."/>
        </authorList>
    </citation>
    <scope>NUCLEOTIDE SEQUENCE [LARGE SCALE GENOMIC DNA]</scope>
    <source>
        <strain evidence="2 3">ATCC 22711</strain>
    </source>
</reference>
<sequence length="106" mass="12206">MVLYAISTIIESHLSPPSSISHIRLNSPIPPIQHQRPYQHQNQHHNTHVISQHDAISLILYPLHYTTYPLFSQQPKPRAEQALKRPGVSCQKDQPSQPYQGKEKEK</sequence>
<feature type="region of interest" description="Disordered" evidence="1">
    <location>
        <begin position="76"/>
        <end position="106"/>
    </location>
</feature>